<sequence length="449" mass="48577">MFQAKLIALCFLLQTGLTQNCDWDQSTDPNQNLAPDALKAGARYLGHIQEVSDAETCRTACCQDSDCDLALIGLPMDGGMQCMLVSCGAEGCSLQRSSQFQVYRKKSQNQAEQEEPAGGDKIHVVPLMEAEEPQSNATNSDLCRLPKKTGPCRAAFPRFFYNVTSQSCSTFIFGGCEANGNNFVSQGECEATCSGVTGSVLTEDQTSSPPPAAPKAPRMAPLESAPLKKTEIQTDDYAEKCEAKYQTGPCRASIPRWFYNKETGNCQTFIFGGCRGNKNNYPDEDSCKSACVGISVLPSSKKVPEDKEASAERCSLSPEGGLCRAYFPKFYYDPDTASCQSFVYGGCGGNANNFNTIEECMAACSGAGVFDSRGKTKSRWTAAAFLFVTLAAISALLLATLVVITLRRRRLSRSYSTISDKQGLIPDRDELSSQDSMSIPESPRPEPKA</sequence>
<dbReference type="SMART" id="SM00765">
    <property type="entry name" value="MANEC"/>
    <property type="match status" value="1"/>
</dbReference>
<dbReference type="PROSITE" id="PS50279">
    <property type="entry name" value="BPTI_KUNITZ_2"/>
    <property type="match status" value="3"/>
</dbReference>
<keyword evidence="2" id="KW-0646">Protease inhibitor</keyword>
<dbReference type="Ensembl" id="ENSCVAT00000022179.1">
    <property type="protein sequence ID" value="ENSCVAP00000014378.1"/>
    <property type="gene ID" value="ENSCVAG00000016992.1"/>
</dbReference>
<keyword evidence="9" id="KW-0812">Transmembrane</keyword>
<evidence type="ECO:0000256" key="9">
    <source>
        <dbReference type="SAM" id="Phobius"/>
    </source>
</evidence>
<proteinExistence type="predicted"/>
<feature type="chain" id="PRO_5018687147" evidence="10">
    <location>
        <begin position="19"/>
        <end position="449"/>
    </location>
</feature>
<dbReference type="CTD" id="10653"/>
<dbReference type="InterPro" id="IPR020901">
    <property type="entry name" value="Prtase_inh_Kunz-CS"/>
</dbReference>
<comment type="subcellular location">
    <subcellularLocation>
        <location evidence="1">Membrane</location>
    </subcellularLocation>
</comment>
<keyword evidence="7" id="KW-0325">Glycoprotein</keyword>
<evidence type="ECO:0000256" key="4">
    <source>
        <dbReference type="ARBA" id="ARBA00022900"/>
    </source>
</evidence>
<evidence type="ECO:0000256" key="6">
    <source>
        <dbReference type="ARBA" id="ARBA00023157"/>
    </source>
</evidence>
<dbReference type="OrthoDB" id="196393at2759"/>
<evidence type="ECO:0000259" key="12">
    <source>
        <dbReference type="PROSITE" id="PS50986"/>
    </source>
</evidence>
<dbReference type="FunFam" id="4.10.410.10:FF:000004">
    <property type="entry name" value="Tissue factor pathway inhibitor"/>
    <property type="match status" value="1"/>
</dbReference>
<evidence type="ECO:0000259" key="11">
    <source>
        <dbReference type="PROSITE" id="PS50279"/>
    </source>
</evidence>
<feature type="domain" description="BPTI/Kunitz inhibitor" evidence="11">
    <location>
        <begin position="143"/>
        <end position="193"/>
    </location>
</feature>
<keyword evidence="3 10" id="KW-0732">Signal</keyword>
<dbReference type="Pfam" id="PF00014">
    <property type="entry name" value="Kunitz_BPTI"/>
    <property type="match status" value="3"/>
</dbReference>
<protein>
    <submittedName>
        <fullName evidence="13">Tissue factor pathway inhibitor-like</fullName>
    </submittedName>
</protein>
<reference evidence="13" key="2">
    <citation type="submission" date="2025-09" db="UniProtKB">
        <authorList>
            <consortium name="Ensembl"/>
        </authorList>
    </citation>
    <scope>IDENTIFICATION</scope>
</reference>
<dbReference type="InterPro" id="IPR011106">
    <property type="entry name" value="MANSC_N"/>
</dbReference>
<evidence type="ECO:0000256" key="8">
    <source>
        <dbReference type="SAM" id="MobiDB-lite"/>
    </source>
</evidence>
<dbReference type="PRINTS" id="PR00759">
    <property type="entry name" value="BASICPTASE"/>
</dbReference>
<dbReference type="Gene3D" id="4.10.410.10">
    <property type="entry name" value="Pancreatic trypsin inhibitor Kunitz domain"/>
    <property type="match status" value="3"/>
</dbReference>
<evidence type="ECO:0000256" key="2">
    <source>
        <dbReference type="ARBA" id="ARBA00022690"/>
    </source>
</evidence>
<keyword evidence="6" id="KW-1015">Disulfide bond</keyword>
<dbReference type="GeneID" id="107103484"/>
<dbReference type="RefSeq" id="XP_015258691.1">
    <property type="nucleotide sequence ID" value="XM_015403205.1"/>
</dbReference>
<dbReference type="GO" id="GO:0016020">
    <property type="term" value="C:membrane"/>
    <property type="evidence" value="ECO:0007669"/>
    <property type="project" value="UniProtKB-SubCell"/>
</dbReference>
<dbReference type="Proteomes" id="UP000265020">
    <property type="component" value="Unassembled WGS sequence"/>
</dbReference>
<dbReference type="SMART" id="SM00131">
    <property type="entry name" value="KU"/>
    <property type="match status" value="3"/>
</dbReference>
<feature type="domain" description="MANSC" evidence="12">
    <location>
        <begin position="26"/>
        <end position="103"/>
    </location>
</feature>
<keyword evidence="9" id="KW-1133">Transmembrane helix</keyword>
<dbReference type="CDD" id="cd00109">
    <property type="entry name" value="Kunitz-type"/>
    <property type="match status" value="1"/>
</dbReference>
<dbReference type="STRING" id="28743.ENSCVAP00000014378"/>
<reference evidence="13" key="1">
    <citation type="submission" date="2025-08" db="UniProtKB">
        <authorList>
            <consortium name="Ensembl"/>
        </authorList>
    </citation>
    <scope>IDENTIFICATION</scope>
</reference>
<dbReference type="SUPFAM" id="SSF57362">
    <property type="entry name" value="BPTI-like"/>
    <property type="match status" value="3"/>
</dbReference>
<dbReference type="KEGG" id="cvg:107103484"/>
<dbReference type="PANTHER" id="PTHR47247">
    <property type="entry name" value="KUNITZ-TYPE PROTEASE INHIBITOR 2"/>
    <property type="match status" value="1"/>
</dbReference>
<feature type="domain" description="BPTI/Kunitz inhibitor" evidence="11">
    <location>
        <begin position="314"/>
        <end position="364"/>
    </location>
</feature>
<evidence type="ECO:0000313" key="14">
    <source>
        <dbReference type="Proteomes" id="UP000265020"/>
    </source>
</evidence>
<dbReference type="GeneTree" id="ENSGT00940000160348"/>
<organism evidence="13 14">
    <name type="scientific">Cyprinodon variegatus</name>
    <name type="common">Sheepshead minnow</name>
    <dbReference type="NCBI Taxonomy" id="28743"/>
    <lineage>
        <taxon>Eukaryota</taxon>
        <taxon>Metazoa</taxon>
        <taxon>Chordata</taxon>
        <taxon>Craniata</taxon>
        <taxon>Vertebrata</taxon>
        <taxon>Euteleostomi</taxon>
        <taxon>Actinopterygii</taxon>
        <taxon>Neopterygii</taxon>
        <taxon>Teleostei</taxon>
        <taxon>Neoteleostei</taxon>
        <taxon>Acanthomorphata</taxon>
        <taxon>Ovalentaria</taxon>
        <taxon>Atherinomorphae</taxon>
        <taxon>Cyprinodontiformes</taxon>
        <taxon>Cyprinodontidae</taxon>
        <taxon>Cyprinodon</taxon>
    </lineage>
</organism>
<dbReference type="OMA" id="CDWDQST"/>
<keyword evidence="4" id="KW-0722">Serine protease inhibitor</keyword>
<dbReference type="Pfam" id="PF07502">
    <property type="entry name" value="MANEC"/>
    <property type="match status" value="1"/>
</dbReference>
<evidence type="ECO:0000256" key="10">
    <source>
        <dbReference type="SAM" id="SignalP"/>
    </source>
</evidence>
<evidence type="ECO:0000313" key="13">
    <source>
        <dbReference type="Ensembl" id="ENSCVAP00000014378.1"/>
    </source>
</evidence>
<dbReference type="AlphaFoldDB" id="A0A3Q2D722"/>
<feature type="signal peptide" evidence="10">
    <location>
        <begin position="1"/>
        <end position="18"/>
    </location>
</feature>
<accession>A0A3Q2D722</accession>
<evidence type="ECO:0000256" key="1">
    <source>
        <dbReference type="ARBA" id="ARBA00004370"/>
    </source>
</evidence>
<feature type="region of interest" description="Disordered" evidence="8">
    <location>
        <begin position="425"/>
        <end position="449"/>
    </location>
</feature>
<evidence type="ECO:0000256" key="3">
    <source>
        <dbReference type="ARBA" id="ARBA00022729"/>
    </source>
</evidence>
<feature type="transmembrane region" description="Helical" evidence="9">
    <location>
        <begin position="380"/>
        <end position="406"/>
    </location>
</feature>
<dbReference type="PROSITE" id="PS00280">
    <property type="entry name" value="BPTI_KUNITZ_1"/>
    <property type="match status" value="3"/>
</dbReference>
<dbReference type="PANTHER" id="PTHR47247:SF1">
    <property type="entry name" value="KUNITZ-TYPE PROTEASE INHIBITOR 2"/>
    <property type="match status" value="1"/>
</dbReference>
<keyword evidence="5 9" id="KW-0472">Membrane</keyword>
<evidence type="ECO:0000256" key="5">
    <source>
        <dbReference type="ARBA" id="ARBA00023136"/>
    </source>
</evidence>
<dbReference type="InterPro" id="IPR036880">
    <property type="entry name" value="Kunitz_BPTI_sf"/>
</dbReference>
<keyword evidence="14" id="KW-1185">Reference proteome</keyword>
<evidence type="ECO:0000256" key="7">
    <source>
        <dbReference type="ARBA" id="ARBA00023180"/>
    </source>
</evidence>
<name>A0A3Q2D722_CYPVA</name>
<feature type="domain" description="BPTI/Kunitz inhibitor" evidence="11">
    <location>
        <begin position="241"/>
        <end position="291"/>
    </location>
</feature>
<dbReference type="GO" id="GO:0004867">
    <property type="term" value="F:serine-type endopeptidase inhibitor activity"/>
    <property type="evidence" value="ECO:0007669"/>
    <property type="project" value="UniProtKB-KW"/>
</dbReference>
<dbReference type="InterPro" id="IPR002223">
    <property type="entry name" value="Kunitz_BPTI"/>
</dbReference>
<dbReference type="InterPro" id="IPR013980">
    <property type="entry name" value="MANSC_dom"/>
</dbReference>
<dbReference type="PROSITE" id="PS50986">
    <property type="entry name" value="MANSC"/>
    <property type="match status" value="1"/>
</dbReference>